<keyword evidence="1" id="KW-0472">Membrane</keyword>
<keyword evidence="1" id="KW-0812">Transmembrane</keyword>
<evidence type="ECO:0000313" key="2">
    <source>
        <dbReference type="EMBL" id="CAF2990336.1"/>
    </source>
</evidence>
<dbReference type="Proteomes" id="UP000663869">
    <property type="component" value="Unassembled WGS sequence"/>
</dbReference>
<dbReference type="AlphaFoldDB" id="A0A818GF73"/>
<dbReference type="EMBL" id="CAJOBR010003771">
    <property type="protein sequence ID" value="CAF4751851.1"/>
    <property type="molecule type" value="Genomic_DNA"/>
</dbReference>
<dbReference type="EMBL" id="CAJNYV010002649">
    <property type="protein sequence ID" value="CAF3490629.1"/>
    <property type="molecule type" value="Genomic_DNA"/>
</dbReference>
<gene>
    <name evidence="5" type="ORF">FME351_LOCUS28513</name>
    <name evidence="6" type="ORF">HFQ381_LOCUS2421</name>
    <name evidence="4" type="ORF">KIK155_LOCUS15122</name>
    <name evidence="3" type="ORF">LUA448_LOCUS23951</name>
    <name evidence="10" type="ORF">QYT958_LOCUS21043</name>
    <name evidence="2" type="ORF">TIS948_LOCUS929</name>
    <name evidence="8" type="ORF">TOA249_LOCUS4779</name>
    <name evidence="7" type="ORF">TSG867_LOCUS3366</name>
    <name evidence="9" type="ORF">UJA718_LOCUS33340</name>
</gene>
<evidence type="ECO:0000313" key="5">
    <source>
        <dbReference type="EMBL" id="CAF3712704.1"/>
    </source>
</evidence>
<dbReference type="EMBL" id="CAJOBP010029256">
    <property type="protein sequence ID" value="CAF4644591.1"/>
    <property type="molecule type" value="Genomic_DNA"/>
</dbReference>
<dbReference type="OrthoDB" id="10022511at2759"/>
<evidence type="ECO:0000313" key="11">
    <source>
        <dbReference type="Proteomes" id="UP000663865"/>
    </source>
</evidence>
<reference evidence="4" key="1">
    <citation type="submission" date="2021-02" db="EMBL/GenBank/DDBJ databases">
        <authorList>
            <person name="Nowell W R."/>
        </authorList>
    </citation>
    <scope>NUCLEOTIDE SEQUENCE</scope>
</reference>
<accession>A0A818GF73</accession>
<organism evidence="4 11">
    <name type="scientific">Rotaria socialis</name>
    <dbReference type="NCBI Taxonomy" id="392032"/>
    <lineage>
        <taxon>Eukaryota</taxon>
        <taxon>Metazoa</taxon>
        <taxon>Spiralia</taxon>
        <taxon>Gnathifera</taxon>
        <taxon>Rotifera</taxon>
        <taxon>Eurotatoria</taxon>
        <taxon>Bdelloidea</taxon>
        <taxon>Philodinida</taxon>
        <taxon>Philodinidae</taxon>
        <taxon>Rotaria</taxon>
    </lineage>
</organism>
<dbReference type="Proteomes" id="UP000663862">
    <property type="component" value="Unassembled WGS sequence"/>
</dbReference>
<dbReference type="Proteomes" id="UP000663833">
    <property type="component" value="Unassembled WGS sequence"/>
</dbReference>
<evidence type="ECO:0000313" key="6">
    <source>
        <dbReference type="EMBL" id="CAF4121952.1"/>
    </source>
</evidence>
<feature type="transmembrane region" description="Helical" evidence="1">
    <location>
        <begin position="12"/>
        <end position="33"/>
    </location>
</feature>
<dbReference type="EMBL" id="CAJNYU010003930">
    <property type="protein sequence ID" value="CAF3712704.1"/>
    <property type="molecule type" value="Genomic_DNA"/>
</dbReference>
<dbReference type="EMBL" id="CAJOBO010000078">
    <property type="protein sequence ID" value="CAF4121952.1"/>
    <property type="molecule type" value="Genomic_DNA"/>
</dbReference>
<evidence type="ECO:0000256" key="1">
    <source>
        <dbReference type="SAM" id="Phobius"/>
    </source>
</evidence>
<dbReference type="EMBL" id="CAJOBQ010000100">
    <property type="protein sequence ID" value="CAF4255562.1"/>
    <property type="molecule type" value="Genomic_DNA"/>
</dbReference>
<evidence type="ECO:0000313" key="3">
    <source>
        <dbReference type="EMBL" id="CAF3479807.1"/>
    </source>
</evidence>
<evidence type="ECO:0000313" key="7">
    <source>
        <dbReference type="EMBL" id="CAF4255562.1"/>
    </source>
</evidence>
<protein>
    <submittedName>
        <fullName evidence="4">Uncharacterized protein</fullName>
    </submittedName>
</protein>
<dbReference type="Proteomes" id="UP000663851">
    <property type="component" value="Unassembled WGS sequence"/>
</dbReference>
<evidence type="ECO:0000313" key="10">
    <source>
        <dbReference type="EMBL" id="CAF4751851.1"/>
    </source>
</evidence>
<dbReference type="EMBL" id="CAJNYD010003117">
    <property type="protein sequence ID" value="CAF3479807.1"/>
    <property type="molecule type" value="Genomic_DNA"/>
</dbReference>
<keyword evidence="12" id="KW-1185">Reference proteome</keyword>
<evidence type="ECO:0000313" key="12">
    <source>
        <dbReference type="Proteomes" id="UP000663873"/>
    </source>
</evidence>
<dbReference type="Proteomes" id="UP000663873">
    <property type="component" value="Unassembled WGS sequence"/>
</dbReference>
<dbReference type="EMBL" id="CAJNXB010000023">
    <property type="protein sequence ID" value="CAF2990336.1"/>
    <property type="molecule type" value="Genomic_DNA"/>
</dbReference>
<name>A0A818GF73_9BILA</name>
<sequence length="274" mass="29573">MSATMLASYWDWIIPSVIVVVLIIIGIILFLYLTINPNFEIKHVPAEQLPLLLANAIPASDRNTLTSAADGNTRVVAPDRNTLMSVSDGNTPIVAPGSNTLTATPIDTVVNDGSILFNKAKSVWSIISKNAATTDVHTIHGNVLPANITSPLELQCWSSLPVSRSSTLTICSRLGVRILRFEFDLEFLYGGSLNGRGAYLDGITVTPSCTTVAWCYVFNANVEITSVRNVGTSDNPIAAAHVELKYQLKALSRVEGTVSFDVKGDGRVDMLHMK</sequence>
<proteinExistence type="predicted"/>
<dbReference type="Proteomes" id="UP000663848">
    <property type="component" value="Unassembled WGS sequence"/>
</dbReference>
<dbReference type="Proteomes" id="UP000663825">
    <property type="component" value="Unassembled WGS sequence"/>
</dbReference>
<dbReference type="EMBL" id="CAJOBS010000186">
    <property type="protein sequence ID" value="CAF4517859.1"/>
    <property type="molecule type" value="Genomic_DNA"/>
</dbReference>
<comment type="caution">
    <text evidence="4">The sequence shown here is derived from an EMBL/GenBank/DDBJ whole genome shotgun (WGS) entry which is preliminary data.</text>
</comment>
<keyword evidence="1" id="KW-1133">Transmembrane helix</keyword>
<evidence type="ECO:0000313" key="9">
    <source>
        <dbReference type="EMBL" id="CAF4644591.1"/>
    </source>
</evidence>
<evidence type="ECO:0000313" key="4">
    <source>
        <dbReference type="EMBL" id="CAF3490629.1"/>
    </source>
</evidence>
<dbReference type="Proteomes" id="UP000663838">
    <property type="component" value="Unassembled WGS sequence"/>
</dbReference>
<dbReference type="Proteomes" id="UP000663865">
    <property type="component" value="Unassembled WGS sequence"/>
</dbReference>
<evidence type="ECO:0000313" key="8">
    <source>
        <dbReference type="EMBL" id="CAF4517859.1"/>
    </source>
</evidence>